<evidence type="ECO:0000313" key="3">
    <source>
        <dbReference type="Proteomes" id="UP001500795"/>
    </source>
</evidence>
<gene>
    <name evidence="2" type="ORF">GCM10022394_24340</name>
</gene>
<dbReference type="NCBIfam" id="TIGR01841">
    <property type="entry name" value="phasin"/>
    <property type="match status" value="1"/>
</dbReference>
<reference evidence="3" key="1">
    <citation type="journal article" date="2019" name="Int. J. Syst. Evol. Microbiol.">
        <title>The Global Catalogue of Microorganisms (GCM) 10K type strain sequencing project: providing services to taxonomists for standard genome sequencing and annotation.</title>
        <authorList>
            <consortium name="The Broad Institute Genomics Platform"/>
            <consortium name="The Broad Institute Genome Sequencing Center for Infectious Disease"/>
            <person name="Wu L."/>
            <person name="Ma J."/>
        </authorList>
    </citation>
    <scope>NUCLEOTIDE SEQUENCE [LARGE SCALE GENOMIC DNA]</scope>
    <source>
        <strain evidence="3">JCM 17110</strain>
    </source>
</reference>
<protein>
    <submittedName>
        <fullName evidence="2">Phasin family protein</fullName>
    </submittedName>
</protein>
<keyword evidence="3" id="KW-1185">Reference proteome</keyword>
<proteinExistence type="predicted"/>
<dbReference type="Pfam" id="PF09361">
    <property type="entry name" value="Phasin_2"/>
    <property type="match status" value="1"/>
</dbReference>
<dbReference type="InterPro" id="IPR010127">
    <property type="entry name" value="Phasin_subfam-1"/>
</dbReference>
<dbReference type="InterPro" id="IPR018968">
    <property type="entry name" value="Phasin"/>
</dbReference>
<dbReference type="Proteomes" id="UP001500795">
    <property type="component" value="Unassembled WGS sequence"/>
</dbReference>
<dbReference type="RefSeq" id="WP_344958377.1">
    <property type="nucleotide sequence ID" value="NZ_BAABCX010000003.1"/>
</dbReference>
<dbReference type="EMBL" id="BAABCX010000003">
    <property type="protein sequence ID" value="GAA3543484.1"/>
    <property type="molecule type" value="Genomic_DNA"/>
</dbReference>
<organism evidence="2 3">
    <name type="scientific">Zobellella aerophila</name>
    <dbReference type="NCBI Taxonomy" id="870480"/>
    <lineage>
        <taxon>Bacteria</taxon>
        <taxon>Pseudomonadati</taxon>
        <taxon>Pseudomonadota</taxon>
        <taxon>Gammaproteobacteria</taxon>
        <taxon>Aeromonadales</taxon>
        <taxon>Aeromonadaceae</taxon>
        <taxon>Zobellella</taxon>
    </lineage>
</organism>
<feature type="domain" description="Phasin" evidence="1">
    <location>
        <begin position="8"/>
        <end position="108"/>
    </location>
</feature>
<accession>A0ABP6VYF8</accession>
<evidence type="ECO:0000259" key="1">
    <source>
        <dbReference type="Pfam" id="PF09361"/>
    </source>
</evidence>
<comment type="caution">
    <text evidence="2">The sequence shown here is derived from an EMBL/GenBank/DDBJ whole genome shotgun (WGS) entry which is preliminary data.</text>
</comment>
<name>A0ABP6VYF8_9GAMM</name>
<evidence type="ECO:0000313" key="2">
    <source>
        <dbReference type="EMBL" id="GAA3543484.1"/>
    </source>
</evidence>
<sequence length="214" mass="22371">MSFFDFDKIQNAQKANLELLQQLNGALFAGAEQLGQLQVKALRTIGEESFENAAKFYAVRDAQAFAELQVSLFNPTVQLERVLEFNREALSLISGVQADIAKLGEQQVAAGTKQAKEVVDALVKNAPAGSEPAVAALKSVMANADSAYESAQKAAKQAAEIADNAGKKAAEFAENAAKQAAEIAEKATKQAAETGINAAAAASKNNRAASKASA</sequence>